<reference evidence="9" key="2">
    <citation type="submission" date="2025-08" db="UniProtKB">
        <authorList>
            <consortium name="Ensembl"/>
        </authorList>
    </citation>
    <scope>IDENTIFICATION</scope>
</reference>
<dbReference type="Proteomes" id="UP000472276">
    <property type="component" value="Unassembled WGS sequence"/>
</dbReference>
<evidence type="ECO:0000256" key="5">
    <source>
        <dbReference type="ARBA" id="ARBA00022723"/>
    </source>
</evidence>
<dbReference type="PANTHER" id="PTHR22930:SF206">
    <property type="entry name" value="NUCLEASE HARBI1"/>
    <property type="match status" value="1"/>
</dbReference>
<evidence type="ECO:0000259" key="8">
    <source>
        <dbReference type="Pfam" id="PF13359"/>
    </source>
</evidence>
<evidence type="ECO:0000313" key="10">
    <source>
        <dbReference type="Proteomes" id="UP000472276"/>
    </source>
</evidence>
<dbReference type="Ensembl" id="ENSOABT00000073360.1">
    <property type="protein sequence ID" value="ENSOABP00000065834.1"/>
    <property type="gene ID" value="ENSOABG00000028892.1"/>
</dbReference>
<evidence type="ECO:0000256" key="3">
    <source>
        <dbReference type="ARBA" id="ARBA00006958"/>
    </source>
</evidence>
<organism evidence="9 10">
    <name type="scientific">Oreochromis aureus</name>
    <name type="common">Israeli tilapia</name>
    <name type="synonym">Chromis aureus</name>
    <dbReference type="NCBI Taxonomy" id="47969"/>
    <lineage>
        <taxon>Eukaryota</taxon>
        <taxon>Metazoa</taxon>
        <taxon>Chordata</taxon>
        <taxon>Craniata</taxon>
        <taxon>Vertebrata</taxon>
        <taxon>Euteleostomi</taxon>
        <taxon>Actinopterygii</taxon>
        <taxon>Neopterygii</taxon>
        <taxon>Teleostei</taxon>
        <taxon>Neoteleostei</taxon>
        <taxon>Acanthomorphata</taxon>
        <taxon>Ovalentaria</taxon>
        <taxon>Cichlomorphae</taxon>
        <taxon>Cichliformes</taxon>
        <taxon>Cichlidae</taxon>
        <taxon>African cichlids</taxon>
        <taxon>Pseudocrenilabrinae</taxon>
        <taxon>Oreochromini</taxon>
        <taxon>Oreochromis</taxon>
    </lineage>
</organism>
<keyword evidence="10" id="KW-1185">Reference proteome</keyword>
<dbReference type="InterPro" id="IPR045249">
    <property type="entry name" value="HARBI1-like"/>
</dbReference>
<dbReference type="InterPro" id="IPR027806">
    <property type="entry name" value="HARBI1_dom"/>
</dbReference>
<dbReference type="Pfam" id="PF13359">
    <property type="entry name" value="DDE_Tnp_4"/>
    <property type="match status" value="1"/>
</dbReference>
<dbReference type="GO" id="GO:0016787">
    <property type="term" value="F:hydrolase activity"/>
    <property type="evidence" value="ECO:0007669"/>
    <property type="project" value="UniProtKB-KW"/>
</dbReference>
<protein>
    <recommendedName>
        <fullName evidence="8">DDE Tnp4 domain-containing protein</fullName>
    </recommendedName>
</protein>
<dbReference type="GO" id="GO:0046872">
    <property type="term" value="F:metal ion binding"/>
    <property type="evidence" value="ECO:0007669"/>
    <property type="project" value="UniProtKB-KW"/>
</dbReference>
<keyword evidence="5" id="KW-0479">Metal-binding</keyword>
<comment type="subcellular location">
    <subcellularLocation>
        <location evidence="2">Nucleus</location>
    </subcellularLocation>
</comment>
<evidence type="ECO:0000313" key="9">
    <source>
        <dbReference type="Ensembl" id="ENSOABP00000065834.1"/>
    </source>
</evidence>
<evidence type="ECO:0000256" key="1">
    <source>
        <dbReference type="ARBA" id="ARBA00001968"/>
    </source>
</evidence>
<evidence type="ECO:0000256" key="6">
    <source>
        <dbReference type="ARBA" id="ARBA00022801"/>
    </source>
</evidence>
<accession>A0AAZ1XDX1</accession>
<keyword evidence="4" id="KW-0540">Nuclease</keyword>
<evidence type="ECO:0000256" key="2">
    <source>
        <dbReference type="ARBA" id="ARBA00004123"/>
    </source>
</evidence>
<reference evidence="10" key="1">
    <citation type="submission" date="2020-03" db="EMBL/GenBank/DDBJ databases">
        <title>Evolution of repeat sequences and sex chromosomes of tilapia species revealed by chromosome-level genomes.</title>
        <authorList>
            <person name="Xu L."/>
            <person name="Tao W."/>
            <person name="Wang D."/>
            <person name="Zhou Q."/>
        </authorList>
    </citation>
    <scope>NUCLEOTIDE SEQUENCE [LARGE SCALE GENOMIC DNA]</scope>
    <source>
        <strain evidence="10">Israel</strain>
    </source>
</reference>
<dbReference type="GO" id="GO:0005634">
    <property type="term" value="C:nucleus"/>
    <property type="evidence" value="ECO:0007669"/>
    <property type="project" value="UniProtKB-SubCell"/>
</dbReference>
<dbReference type="AlphaFoldDB" id="A0AAZ1XDX1"/>
<keyword evidence="6" id="KW-0378">Hydrolase</keyword>
<evidence type="ECO:0000256" key="4">
    <source>
        <dbReference type="ARBA" id="ARBA00022722"/>
    </source>
</evidence>
<keyword evidence="7" id="KW-0539">Nucleus</keyword>
<comment type="similarity">
    <text evidence="3">Belongs to the HARBI1 family.</text>
</comment>
<sequence>MKSYLSIKTVYAVLHLFLNQTRPLYCRINQSVPVLDHFFSQEDPRPDFRLSRESLAVLLNLLNQDRRHGWGATIEILVFLFWLASGASYRVVSRVFGMPRSTVHYIVHRVTKEVLAIRYLVIHLPTTPEDLEVVSRGFAGLARHRAFMKAVGAIDGCHIRIKCPSGPDGQCYRNRKLFPSIILQAVCDLQDGHKPPAHTCRFIDTYVGWPGLVHDSRVLRHSPLYSQSVYPPPGHFILADGGYPCLQHPLPLITPYKRPVQGVGAQRFNSHHSRARSITERAFGMMKIARREVSQLTELQKGATKKVHKKYSKLSIPEALETAKQRLTALATRLRRYTREREGRRINQLFFTEPAKVYSQWQGNNNRTAPPRLETEQYWKSIWEKDATHNGNAQWLVDLRADHSDLLNRVQ</sequence>
<dbReference type="PANTHER" id="PTHR22930">
    <property type="match status" value="1"/>
</dbReference>
<name>A0AAZ1XDX1_OREAU</name>
<feature type="domain" description="DDE Tnp4" evidence="8">
    <location>
        <begin position="154"/>
        <end position="287"/>
    </location>
</feature>
<evidence type="ECO:0000256" key="7">
    <source>
        <dbReference type="ARBA" id="ARBA00023242"/>
    </source>
</evidence>
<proteinExistence type="inferred from homology"/>
<comment type="cofactor">
    <cofactor evidence="1">
        <name>a divalent metal cation</name>
        <dbReference type="ChEBI" id="CHEBI:60240"/>
    </cofactor>
</comment>
<dbReference type="GO" id="GO:0004518">
    <property type="term" value="F:nuclease activity"/>
    <property type="evidence" value="ECO:0007669"/>
    <property type="project" value="UniProtKB-KW"/>
</dbReference>
<reference evidence="9" key="3">
    <citation type="submission" date="2025-09" db="UniProtKB">
        <authorList>
            <consortium name="Ensembl"/>
        </authorList>
    </citation>
    <scope>IDENTIFICATION</scope>
</reference>